<accession>A0AAD6VQD0</accession>
<evidence type="ECO:0000256" key="1">
    <source>
        <dbReference type="SAM" id="MobiDB-lite"/>
    </source>
</evidence>
<proteinExistence type="predicted"/>
<sequence>MLLQGIPSYYYGHSSRHALGIDRQLAICVGLFMSVRSSLHSASTLGGGGKDFKKYISAIPHAQEYEHMFAVFGMVFYEDKLTASGNKRKGAPSKASVQREGPARGSTSLCEVLPVGTKNLRMETDNDRLDAILPPYENEIPENSLKRFLLPAMFASLSCLEST</sequence>
<dbReference type="EMBL" id="JARJCW010000010">
    <property type="protein sequence ID" value="KAJ7219946.1"/>
    <property type="molecule type" value="Genomic_DNA"/>
</dbReference>
<dbReference type="AlphaFoldDB" id="A0AAD6VQD0"/>
<evidence type="ECO:0000313" key="2">
    <source>
        <dbReference type="EMBL" id="KAJ7219946.1"/>
    </source>
</evidence>
<gene>
    <name evidence="2" type="ORF">GGX14DRAFT_389364</name>
</gene>
<feature type="region of interest" description="Disordered" evidence="1">
    <location>
        <begin position="84"/>
        <end position="105"/>
    </location>
</feature>
<name>A0AAD6VQD0_9AGAR</name>
<reference evidence="2" key="1">
    <citation type="submission" date="2023-03" db="EMBL/GenBank/DDBJ databases">
        <title>Massive genome expansion in bonnet fungi (Mycena s.s.) driven by repeated elements and novel gene families across ecological guilds.</title>
        <authorList>
            <consortium name="Lawrence Berkeley National Laboratory"/>
            <person name="Harder C.B."/>
            <person name="Miyauchi S."/>
            <person name="Viragh M."/>
            <person name="Kuo A."/>
            <person name="Thoen E."/>
            <person name="Andreopoulos B."/>
            <person name="Lu D."/>
            <person name="Skrede I."/>
            <person name="Drula E."/>
            <person name="Henrissat B."/>
            <person name="Morin E."/>
            <person name="Kohler A."/>
            <person name="Barry K."/>
            <person name="LaButti K."/>
            <person name="Morin E."/>
            <person name="Salamov A."/>
            <person name="Lipzen A."/>
            <person name="Mereny Z."/>
            <person name="Hegedus B."/>
            <person name="Baldrian P."/>
            <person name="Stursova M."/>
            <person name="Weitz H."/>
            <person name="Taylor A."/>
            <person name="Grigoriev I.V."/>
            <person name="Nagy L.G."/>
            <person name="Martin F."/>
            <person name="Kauserud H."/>
        </authorList>
    </citation>
    <scope>NUCLEOTIDE SEQUENCE</scope>
    <source>
        <strain evidence="2">9144</strain>
    </source>
</reference>
<evidence type="ECO:0000313" key="3">
    <source>
        <dbReference type="Proteomes" id="UP001219525"/>
    </source>
</evidence>
<protein>
    <submittedName>
        <fullName evidence="2">Uncharacterized protein</fullName>
    </submittedName>
</protein>
<keyword evidence="3" id="KW-1185">Reference proteome</keyword>
<comment type="caution">
    <text evidence="2">The sequence shown here is derived from an EMBL/GenBank/DDBJ whole genome shotgun (WGS) entry which is preliminary data.</text>
</comment>
<dbReference type="Proteomes" id="UP001219525">
    <property type="component" value="Unassembled WGS sequence"/>
</dbReference>
<organism evidence="2 3">
    <name type="scientific">Mycena pura</name>
    <dbReference type="NCBI Taxonomy" id="153505"/>
    <lineage>
        <taxon>Eukaryota</taxon>
        <taxon>Fungi</taxon>
        <taxon>Dikarya</taxon>
        <taxon>Basidiomycota</taxon>
        <taxon>Agaricomycotina</taxon>
        <taxon>Agaricomycetes</taxon>
        <taxon>Agaricomycetidae</taxon>
        <taxon>Agaricales</taxon>
        <taxon>Marasmiineae</taxon>
        <taxon>Mycenaceae</taxon>
        <taxon>Mycena</taxon>
    </lineage>
</organism>